<protein>
    <submittedName>
        <fullName evidence="2">MarR family transcriptional regulator</fullName>
    </submittedName>
</protein>
<dbReference type="PANTHER" id="PTHR33164:SF57">
    <property type="entry name" value="MARR-FAMILY TRANSCRIPTIONAL REGULATOR"/>
    <property type="match status" value="1"/>
</dbReference>
<comment type="caution">
    <text evidence="2">The sequence shown here is derived from an EMBL/GenBank/DDBJ whole genome shotgun (WGS) entry which is preliminary data.</text>
</comment>
<feature type="domain" description="HTH marR-type" evidence="1">
    <location>
        <begin position="1"/>
        <end position="137"/>
    </location>
</feature>
<dbReference type="SMART" id="SM00347">
    <property type="entry name" value="HTH_MARR"/>
    <property type="match status" value="1"/>
</dbReference>
<dbReference type="OrthoDB" id="7875071at2"/>
<dbReference type="GO" id="GO:0003700">
    <property type="term" value="F:DNA-binding transcription factor activity"/>
    <property type="evidence" value="ECO:0007669"/>
    <property type="project" value="InterPro"/>
</dbReference>
<name>A0A916RIN7_9HYPH</name>
<dbReference type="Pfam" id="PF12802">
    <property type="entry name" value="MarR_2"/>
    <property type="match status" value="1"/>
</dbReference>
<dbReference type="EMBL" id="BMKB01000004">
    <property type="protein sequence ID" value="GGA57326.1"/>
    <property type="molecule type" value="Genomic_DNA"/>
</dbReference>
<dbReference type="RefSeq" id="WP_127074058.1">
    <property type="nucleotide sequence ID" value="NZ_BMKB01000004.1"/>
</dbReference>
<evidence type="ECO:0000259" key="1">
    <source>
        <dbReference type="PROSITE" id="PS50995"/>
    </source>
</evidence>
<dbReference type="PRINTS" id="PR00598">
    <property type="entry name" value="HTHMARR"/>
</dbReference>
<dbReference type="InterPro" id="IPR039422">
    <property type="entry name" value="MarR/SlyA-like"/>
</dbReference>
<dbReference type="InterPro" id="IPR000835">
    <property type="entry name" value="HTH_MarR-typ"/>
</dbReference>
<evidence type="ECO:0000313" key="3">
    <source>
        <dbReference type="Proteomes" id="UP000596977"/>
    </source>
</evidence>
<dbReference type="AlphaFoldDB" id="A0A916RIN7"/>
<dbReference type="InterPro" id="IPR036390">
    <property type="entry name" value="WH_DNA-bd_sf"/>
</dbReference>
<dbReference type="InterPro" id="IPR036388">
    <property type="entry name" value="WH-like_DNA-bd_sf"/>
</dbReference>
<proteinExistence type="predicted"/>
<dbReference type="SUPFAM" id="SSF46785">
    <property type="entry name" value="Winged helix' DNA-binding domain"/>
    <property type="match status" value="1"/>
</dbReference>
<dbReference type="PROSITE" id="PS50995">
    <property type="entry name" value="HTH_MARR_2"/>
    <property type="match status" value="1"/>
</dbReference>
<sequence length="172" mass="18518">MSSNLLRTANLLATVSGAVQVRIDDQLKQHPNQTSSSLAALNVIGMSDGCTNAALSQTIGLSHTATVRLVDKLEAQGLVVGRQLLDRRSVELTLTAEGKVYARTLLAQRCLATGTIVELLGSDEQHELTRLLEKILQRLAGQPSSRGHLCRLCDEMACPPQDCPVHHAHSHA</sequence>
<dbReference type="Gene3D" id="1.10.10.10">
    <property type="entry name" value="Winged helix-like DNA-binding domain superfamily/Winged helix DNA-binding domain"/>
    <property type="match status" value="1"/>
</dbReference>
<dbReference type="Proteomes" id="UP000596977">
    <property type="component" value="Unassembled WGS sequence"/>
</dbReference>
<dbReference type="GO" id="GO:0006950">
    <property type="term" value="P:response to stress"/>
    <property type="evidence" value="ECO:0007669"/>
    <property type="project" value="TreeGrafter"/>
</dbReference>
<dbReference type="PANTHER" id="PTHR33164">
    <property type="entry name" value="TRANSCRIPTIONAL REGULATOR, MARR FAMILY"/>
    <property type="match status" value="1"/>
</dbReference>
<organism evidence="2 3">
    <name type="scientific">Pelagibacterium lentulum</name>
    <dbReference type="NCBI Taxonomy" id="2029865"/>
    <lineage>
        <taxon>Bacteria</taxon>
        <taxon>Pseudomonadati</taxon>
        <taxon>Pseudomonadota</taxon>
        <taxon>Alphaproteobacteria</taxon>
        <taxon>Hyphomicrobiales</taxon>
        <taxon>Devosiaceae</taxon>
        <taxon>Pelagibacterium</taxon>
    </lineage>
</organism>
<evidence type="ECO:0000313" key="2">
    <source>
        <dbReference type="EMBL" id="GGA57326.1"/>
    </source>
</evidence>
<gene>
    <name evidence="2" type="ORF">GCM10011499_29480</name>
</gene>
<accession>A0A916RIN7</accession>
<reference evidence="2 3" key="1">
    <citation type="journal article" date="2014" name="Int. J. Syst. Evol. Microbiol.">
        <title>Complete genome sequence of Corynebacterium casei LMG S-19264T (=DSM 44701T), isolated from a smear-ripened cheese.</title>
        <authorList>
            <consortium name="US DOE Joint Genome Institute (JGI-PGF)"/>
            <person name="Walter F."/>
            <person name="Albersmeier A."/>
            <person name="Kalinowski J."/>
            <person name="Ruckert C."/>
        </authorList>
    </citation>
    <scope>NUCLEOTIDE SEQUENCE [LARGE SCALE GENOMIC DNA]</scope>
    <source>
        <strain evidence="2 3">CGMCC 1.15896</strain>
    </source>
</reference>
<keyword evidence="3" id="KW-1185">Reference proteome</keyword>